<gene>
    <name evidence="4" type="ORF">POL58_21330</name>
</gene>
<dbReference type="PANTHER" id="PTHR23303">
    <property type="entry name" value="CARBOXYPEPTIDASE REGULATORY REGION-CONTAINING"/>
    <property type="match status" value="1"/>
</dbReference>
<dbReference type="RefSeq" id="WP_272000132.1">
    <property type="nucleotide sequence ID" value="NZ_JAQNDN010000010.1"/>
</dbReference>
<dbReference type="SMART" id="SM00228">
    <property type="entry name" value="PDZ"/>
    <property type="match status" value="1"/>
</dbReference>
<sequence>MSGDERSRATGPVLLVVAGLVAAALWWWRDGAGGAAEPGAGDAGELPVQAPVTALPEGRPELVLPVHLGERASIAGTVRDPRGQPVAGAQVCAITRAEMLASKDTEKPSCATSERDGHYRIEGLFGVRYTVMASAPGFAPGVYQQGQGAALRGWIDLRPKMEALGIDISLEDGGVEIHGVVKDLSGGPVEGAQVLADRSFAWTGADGSFSMWVKEGPAWVMASADGYAPGNEDGVAPGHAFEVFLTPESVLVGKVVRTGEGGEPIEGAQVFAMGGGWSFNNRSAYTDANGEFRIDGLEPGAYKPRAEADDALGVGKEQVILGLGETSAKIVIEAHPAFLLEGTVVTEGGGSCDDGNVSFNDNAQGRSDWVSVQAGQVRKRGVLPGDYQISVHCTGFVAAERYDRVKVVDKSVTGLRWEVTKGQSIHGVVVDGSGKGVEKLNISASAKPDPNNPRAHQTEGAWGVVTDAQGRFELAGLLPATYEVSANSYSRPRATPAKPTIVVLPEGQDVKDIRIELPPSGELRGSVRDPQGQPIAKANVGINDGVHWQSTQAADDGSFHFASVPGGEYRVTASHGWWGGSMRKPGTSDDDVQGEVVEVRDGKVATVKLVVESSSGRISGQVRDESGGPVADAFIESTRESDSAAASAGRAVRNGRWGSFWEQPNLTDQDGKFTLEGLPTGKHTLRAHRKGGGEAIVEHVELGSDVVLTIEAAGRMSGTVVVRGGGAPEEFTIAVVDEATGYRRGDQFFRTGGAWSLAELPAGKYKVSVSAGAGTAEAHTTMSAGKDTSGVRIELAPKVTVRGTVVDTDGKPVAGMEVSVQSPGTWSGSGADENKLHVTDEQGRYEVANAPSGQVTIQVYPRGWGDSEYSWSSMPAQLSNSASVIELPPIKVARRRVKDGEASGELGIKYKESEAGVDPLARQMIVAHVRPGSPAAVGGIQVGDEVTSVDGQDVSGPNAYLYHALTNVPEGTTLTFGLASGKSVAVTAGKKP</sequence>
<dbReference type="InterPro" id="IPR008969">
    <property type="entry name" value="CarboxyPept-like_regulatory"/>
</dbReference>
<dbReference type="SUPFAM" id="SSF50156">
    <property type="entry name" value="PDZ domain-like"/>
    <property type="match status" value="1"/>
</dbReference>
<evidence type="ECO:0000256" key="1">
    <source>
        <dbReference type="ARBA" id="ARBA00022729"/>
    </source>
</evidence>
<evidence type="ECO:0000313" key="5">
    <source>
        <dbReference type="Proteomes" id="UP001217838"/>
    </source>
</evidence>
<dbReference type="InterPro" id="IPR013784">
    <property type="entry name" value="Carb-bd-like_fold"/>
</dbReference>
<dbReference type="EMBL" id="JAQNDN010000010">
    <property type="protein sequence ID" value="MDC0670312.1"/>
    <property type="molecule type" value="Genomic_DNA"/>
</dbReference>
<feature type="transmembrane region" description="Helical" evidence="2">
    <location>
        <begin position="12"/>
        <end position="28"/>
    </location>
</feature>
<keyword evidence="1" id="KW-0732">Signal</keyword>
<keyword evidence="2" id="KW-0812">Transmembrane</keyword>
<accession>A0ABT5BBA0</accession>
<dbReference type="Gene3D" id="2.30.42.10">
    <property type="match status" value="1"/>
</dbReference>
<keyword evidence="2" id="KW-0472">Membrane</keyword>
<organism evidence="4 5">
    <name type="scientific">Nannocystis radixulma</name>
    <dbReference type="NCBI Taxonomy" id="2995305"/>
    <lineage>
        <taxon>Bacteria</taxon>
        <taxon>Pseudomonadati</taxon>
        <taxon>Myxococcota</taxon>
        <taxon>Polyangia</taxon>
        <taxon>Nannocystales</taxon>
        <taxon>Nannocystaceae</taxon>
        <taxon>Nannocystis</taxon>
    </lineage>
</organism>
<dbReference type="Pfam" id="PF00595">
    <property type="entry name" value="PDZ"/>
    <property type="match status" value="1"/>
</dbReference>
<dbReference type="SUPFAM" id="SSF49464">
    <property type="entry name" value="Carboxypeptidase regulatory domain-like"/>
    <property type="match status" value="3"/>
</dbReference>
<dbReference type="InterPro" id="IPR051417">
    <property type="entry name" value="SDr/BOS_complex"/>
</dbReference>
<dbReference type="InterPro" id="IPR036034">
    <property type="entry name" value="PDZ_sf"/>
</dbReference>
<reference evidence="4 5" key="1">
    <citation type="submission" date="2022-11" db="EMBL/GenBank/DDBJ databases">
        <title>Minimal conservation of predation-associated metabolite biosynthetic gene clusters underscores biosynthetic potential of Myxococcota including descriptions for ten novel species: Archangium lansinium sp. nov., Myxococcus landrumus sp. nov., Nannocystis bai.</title>
        <authorList>
            <person name="Ahearne A."/>
            <person name="Stevens C."/>
            <person name="Dowd S."/>
        </authorList>
    </citation>
    <scope>NUCLEOTIDE SEQUENCE [LARGE SCALE GENOMIC DNA]</scope>
    <source>
        <strain evidence="4 5">NCELM</strain>
    </source>
</reference>
<dbReference type="SUPFAM" id="SSF49452">
    <property type="entry name" value="Starch-binding domain-like"/>
    <property type="match status" value="4"/>
</dbReference>
<dbReference type="Gene3D" id="2.60.40.1120">
    <property type="entry name" value="Carboxypeptidase-like, regulatory domain"/>
    <property type="match status" value="7"/>
</dbReference>
<feature type="domain" description="PDZ" evidence="3">
    <location>
        <begin position="891"/>
        <end position="956"/>
    </location>
</feature>
<proteinExistence type="predicted"/>
<dbReference type="PANTHER" id="PTHR23303:SF14">
    <property type="entry name" value="BOS COMPLEX SUBUNIT NOMO1-RELATED"/>
    <property type="match status" value="1"/>
</dbReference>
<keyword evidence="5" id="KW-1185">Reference proteome</keyword>
<dbReference type="Proteomes" id="UP001217838">
    <property type="component" value="Unassembled WGS sequence"/>
</dbReference>
<name>A0ABT5BBA0_9BACT</name>
<evidence type="ECO:0000259" key="3">
    <source>
        <dbReference type="PROSITE" id="PS50106"/>
    </source>
</evidence>
<comment type="caution">
    <text evidence="4">The sequence shown here is derived from an EMBL/GenBank/DDBJ whole genome shotgun (WGS) entry which is preliminary data.</text>
</comment>
<dbReference type="PROSITE" id="PS50106">
    <property type="entry name" value="PDZ"/>
    <property type="match status" value="1"/>
</dbReference>
<keyword evidence="2" id="KW-1133">Transmembrane helix</keyword>
<evidence type="ECO:0000256" key="2">
    <source>
        <dbReference type="SAM" id="Phobius"/>
    </source>
</evidence>
<dbReference type="Pfam" id="PF13620">
    <property type="entry name" value="CarboxypepD_reg"/>
    <property type="match status" value="6"/>
</dbReference>
<dbReference type="InterPro" id="IPR001478">
    <property type="entry name" value="PDZ"/>
</dbReference>
<protein>
    <submittedName>
        <fullName evidence="4">Carboxypeptidase regulatory-like domain-containing protein</fullName>
    </submittedName>
</protein>
<evidence type="ECO:0000313" key="4">
    <source>
        <dbReference type="EMBL" id="MDC0670312.1"/>
    </source>
</evidence>